<dbReference type="GO" id="GO:0005524">
    <property type="term" value="F:ATP binding"/>
    <property type="evidence" value="ECO:0007669"/>
    <property type="project" value="UniProtKB-KW"/>
</dbReference>
<gene>
    <name evidence="15" type="ORF">CTI12_AA595770</name>
</gene>
<evidence type="ECO:0000256" key="11">
    <source>
        <dbReference type="ARBA" id="ARBA00023152"/>
    </source>
</evidence>
<dbReference type="PANTHER" id="PTHR11817">
    <property type="entry name" value="PYRUVATE KINASE"/>
    <property type="match status" value="1"/>
</dbReference>
<dbReference type="UniPathway" id="UPA00109">
    <property type="reaction ID" value="UER00188"/>
</dbReference>
<dbReference type="GO" id="GO:0004743">
    <property type="term" value="F:pyruvate kinase activity"/>
    <property type="evidence" value="ECO:0007669"/>
    <property type="project" value="UniProtKB-EC"/>
</dbReference>
<keyword evidence="7" id="KW-0547">Nucleotide-binding</keyword>
<evidence type="ECO:0000256" key="8">
    <source>
        <dbReference type="ARBA" id="ARBA00022777"/>
    </source>
</evidence>
<proteinExistence type="inferred from homology"/>
<protein>
    <recommendedName>
        <fullName evidence="4 13">Pyruvate kinase</fullName>
        <ecNumber evidence="4 13">2.7.1.40</ecNumber>
    </recommendedName>
</protein>
<keyword evidence="8 13" id="KW-0418">Kinase</keyword>
<comment type="cofactor">
    <cofactor evidence="1">
        <name>K(+)</name>
        <dbReference type="ChEBI" id="CHEBI:29103"/>
    </cofactor>
</comment>
<dbReference type="EC" id="2.7.1.40" evidence="4 13"/>
<dbReference type="OrthoDB" id="1747565at2759"/>
<keyword evidence="9" id="KW-0067">ATP-binding</keyword>
<dbReference type="EMBL" id="PKPP01017699">
    <property type="protein sequence ID" value="PWA36763.1"/>
    <property type="molecule type" value="Genomic_DNA"/>
</dbReference>
<evidence type="ECO:0000256" key="5">
    <source>
        <dbReference type="ARBA" id="ARBA00022679"/>
    </source>
</evidence>
<dbReference type="InterPro" id="IPR015793">
    <property type="entry name" value="Pyrv_Knase_brl"/>
</dbReference>
<comment type="catalytic activity">
    <reaction evidence="13">
        <text>pyruvate + ATP = phosphoenolpyruvate + ADP + H(+)</text>
        <dbReference type="Rhea" id="RHEA:18157"/>
        <dbReference type="ChEBI" id="CHEBI:15361"/>
        <dbReference type="ChEBI" id="CHEBI:15378"/>
        <dbReference type="ChEBI" id="CHEBI:30616"/>
        <dbReference type="ChEBI" id="CHEBI:58702"/>
        <dbReference type="ChEBI" id="CHEBI:456216"/>
        <dbReference type="EC" id="2.7.1.40"/>
    </reaction>
</comment>
<keyword evidence="12 15" id="KW-0670">Pyruvate</keyword>
<keyword evidence="5 13" id="KW-0808">Transferase</keyword>
<dbReference type="InterPro" id="IPR040442">
    <property type="entry name" value="Pyrv_kinase-like_dom_sf"/>
</dbReference>
<dbReference type="SUPFAM" id="SSF51621">
    <property type="entry name" value="Phosphoenolpyruvate/pyruvate domain"/>
    <property type="match status" value="1"/>
</dbReference>
<keyword evidence="6" id="KW-0479">Metal-binding</keyword>
<evidence type="ECO:0000256" key="4">
    <source>
        <dbReference type="ARBA" id="ARBA00012142"/>
    </source>
</evidence>
<evidence type="ECO:0000259" key="14">
    <source>
        <dbReference type="Pfam" id="PF00224"/>
    </source>
</evidence>
<dbReference type="STRING" id="35608.A0A2U1KJC8"/>
<accession>A0A2U1KJC8</accession>
<evidence type="ECO:0000313" key="16">
    <source>
        <dbReference type="Proteomes" id="UP000245207"/>
    </source>
</evidence>
<organism evidence="15 16">
    <name type="scientific">Artemisia annua</name>
    <name type="common">Sweet wormwood</name>
    <dbReference type="NCBI Taxonomy" id="35608"/>
    <lineage>
        <taxon>Eukaryota</taxon>
        <taxon>Viridiplantae</taxon>
        <taxon>Streptophyta</taxon>
        <taxon>Embryophyta</taxon>
        <taxon>Tracheophyta</taxon>
        <taxon>Spermatophyta</taxon>
        <taxon>Magnoliopsida</taxon>
        <taxon>eudicotyledons</taxon>
        <taxon>Gunneridae</taxon>
        <taxon>Pentapetalae</taxon>
        <taxon>asterids</taxon>
        <taxon>campanulids</taxon>
        <taxon>Asterales</taxon>
        <taxon>Asteraceae</taxon>
        <taxon>Asteroideae</taxon>
        <taxon>Anthemideae</taxon>
        <taxon>Artemisiinae</taxon>
        <taxon>Artemisia</taxon>
    </lineage>
</organism>
<dbReference type="Pfam" id="PF00224">
    <property type="entry name" value="PK"/>
    <property type="match status" value="1"/>
</dbReference>
<dbReference type="PRINTS" id="PR01050">
    <property type="entry name" value="PYRUVTKNASE"/>
</dbReference>
<sequence length="144" mass="15933">MKLVQSVYRQIKINLGSITIIEYQTDSMTNNLRPTHVEATDVANVALHGSYATLLGAETLRGLYPVETVSIVCKICAKAEKVHATIKVKACAISLLLEGLQGNALCKSLFEKHTPKLIIKVDDARKSHILQALYVSIFEIKNFH</sequence>
<evidence type="ECO:0000256" key="3">
    <source>
        <dbReference type="ARBA" id="ARBA00008663"/>
    </source>
</evidence>
<keyword evidence="11 13" id="KW-0324">Glycolysis</keyword>
<comment type="pathway">
    <text evidence="2 13">Carbohydrate degradation; glycolysis; pyruvate from D-glyceraldehyde 3-phosphate: step 5/5.</text>
</comment>
<dbReference type="InterPro" id="IPR001697">
    <property type="entry name" value="Pyr_Knase"/>
</dbReference>
<evidence type="ECO:0000256" key="2">
    <source>
        <dbReference type="ARBA" id="ARBA00004997"/>
    </source>
</evidence>
<comment type="caution">
    <text evidence="15">The sequence shown here is derived from an EMBL/GenBank/DDBJ whole genome shotgun (WGS) entry which is preliminary data.</text>
</comment>
<evidence type="ECO:0000256" key="13">
    <source>
        <dbReference type="RuleBase" id="RU000504"/>
    </source>
</evidence>
<feature type="domain" description="Pyruvate kinase barrel" evidence="14">
    <location>
        <begin position="25"/>
        <end position="69"/>
    </location>
</feature>
<evidence type="ECO:0000256" key="10">
    <source>
        <dbReference type="ARBA" id="ARBA00022842"/>
    </source>
</evidence>
<evidence type="ECO:0000256" key="6">
    <source>
        <dbReference type="ARBA" id="ARBA00022723"/>
    </source>
</evidence>
<reference evidence="15 16" key="1">
    <citation type="journal article" date="2018" name="Mol. Plant">
        <title>The genome of Artemisia annua provides insight into the evolution of Asteraceae family and artemisinin biosynthesis.</title>
        <authorList>
            <person name="Shen Q."/>
            <person name="Zhang L."/>
            <person name="Liao Z."/>
            <person name="Wang S."/>
            <person name="Yan T."/>
            <person name="Shi P."/>
            <person name="Liu M."/>
            <person name="Fu X."/>
            <person name="Pan Q."/>
            <person name="Wang Y."/>
            <person name="Lv Z."/>
            <person name="Lu X."/>
            <person name="Zhang F."/>
            <person name="Jiang W."/>
            <person name="Ma Y."/>
            <person name="Chen M."/>
            <person name="Hao X."/>
            <person name="Li L."/>
            <person name="Tang Y."/>
            <person name="Lv G."/>
            <person name="Zhou Y."/>
            <person name="Sun X."/>
            <person name="Brodelius P.E."/>
            <person name="Rose J.K.C."/>
            <person name="Tang K."/>
        </authorList>
    </citation>
    <scope>NUCLEOTIDE SEQUENCE [LARGE SCALE GENOMIC DNA]</scope>
    <source>
        <strain evidence="16">cv. Huhao1</strain>
        <tissue evidence="15">Leaf</tissue>
    </source>
</reference>
<dbReference type="GO" id="GO:0030955">
    <property type="term" value="F:potassium ion binding"/>
    <property type="evidence" value="ECO:0007669"/>
    <property type="project" value="InterPro"/>
</dbReference>
<evidence type="ECO:0000313" key="15">
    <source>
        <dbReference type="EMBL" id="PWA36763.1"/>
    </source>
</evidence>
<keyword evidence="16" id="KW-1185">Reference proteome</keyword>
<evidence type="ECO:0000256" key="7">
    <source>
        <dbReference type="ARBA" id="ARBA00022741"/>
    </source>
</evidence>
<name>A0A2U1KJC8_ARTAN</name>
<dbReference type="GO" id="GO:0000287">
    <property type="term" value="F:magnesium ion binding"/>
    <property type="evidence" value="ECO:0007669"/>
    <property type="project" value="InterPro"/>
</dbReference>
<dbReference type="Gene3D" id="3.20.20.60">
    <property type="entry name" value="Phosphoenolpyruvate-binding domains"/>
    <property type="match status" value="1"/>
</dbReference>
<dbReference type="InterPro" id="IPR015813">
    <property type="entry name" value="Pyrv/PenolPyrv_kinase-like_dom"/>
</dbReference>
<comment type="similarity">
    <text evidence="3 13">Belongs to the pyruvate kinase family.</text>
</comment>
<dbReference type="GO" id="GO:0016301">
    <property type="term" value="F:kinase activity"/>
    <property type="evidence" value="ECO:0007669"/>
    <property type="project" value="UniProtKB-KW"/>
</dbReference>
<keyword evidence="10 13" id="KW-0460">Magnesium</keyword>
<dbReference type="Proteomes" id="UP000245207">
    <property type="component" value="Unassembled WGS sequence"/>
</dbReference>
<dbReference type="AlphaFoldDB" id="A0A2U1KJC8"/>
<evidence type="ECO:0000256" key="12">
    <source>
        <dbReference type="ARBA" id="ARBA00023317"/>
    </source>
</evidence>
<evidence type="ECO:0000256" key="1">
    <source>
        <dbReference type="ARBA" id="ARBA00001958"/>
    </source>
</evidence>
<evidence type="ECO:0000256" key="9">
    <source>
        <dbReference type="ARBA" id="ARBA00022840"/>
    </source>
</evidence>